<dbReference type="InterPro" id="IPR029035">
    <property type="entry name" value="DHS-like_NAD/FAD-binding_dom"/>
</dbReference>
<proteinExistence type="inferred from homology"/>
<dbReference type="Proteomes" id="UP000603708">
    <property type="component" value="Unassembled WGS sequence"/>
</dbReference>
<dbReference type="Gene3D" id="3.40.50.970">
    <property type="match status" value="2"/>
</dbReference>
<dbReference type="Pfam" id="PF02776">
    <property type="entry name" value="TPP_enzyme_N"/>
    <property type="match status" value="1"/>
</dbReference>
<name>A0A919FW29_9ACTN</name>
<dbReference type="GO" id="GO:0030976">
    <property type="term" value="F:thiamine pyrophosphate binding"/>
    <property type="evidence" value="ECO:0007669"/>
    <property type="project" value="InterPro"/>
</dbReference>
<feature type="domain" description="Thiamine pyrophosphate enzyme N-terminal TPP-binding" evidence="7">
    <location>
        <begin position="3"/>
        <end position="107"/>
    </location>
</feature>
<feature type="domain" description="Thiamine pyrophosphate enzyme TPP-binding" evidence="6">
    <location>
        <begin position="384"/>
        <end position="522"/>
    </location>
</feature>
<evidence type="ECO:0000256" key="3">
    <source>
        <dbReference type="RuleBase" id="RU362132"/>
    </source>
</evidence>
<comment type="similarity">
    <text evidence="1 3">Belongs to the TPP enzyme family.</text>
</comment>
<reference evidence="8" key="2">
    <citation type="submission" date="2020-09" db="EMBL/GenBank/DDBJ databases">
        <authorList>
            <person name="Sun Q."/>
            <person name="Ohkuma M."/>
        </authorList>
    </citation>
    <scope>NUCLEOTIDE SEQUENCE</scope>
    <source>
        <strain evidence="8">JCM 5069</strain>
    </source>
</reference>
<dbReference type="InterPro" id="IPR012000">
    <property type="entry name" value="Thiamin_PyroP_enz_cen_dom"/>
</dbReference>
<dbReference type="InterPro" id="IPR000399">
    <property type="entry name" value="TPP-bd_CS"/>
</dbReference>
<evidence type="ECO:0000256" key="4">
    <source>
        <dbReference type="SAM" id="MobiDB-lite"/>
    </source>
</evidence>
<dbReference type="PANTHER" id="PTHR18968">
    <property type="entry name" value="THIAMINE PYROPHOSPHATE ENZYMES"/>
    <property type="match status" value="1"/>
</dbReference>
<dbReference type="CDD" id="cd07035">
    <property type="entry name" value="TPP_PYR_POX_like"/>
    <property type="match status" value="1"/>
</dbReference>
<dbReference type="GO" id="GO:0000287">
    <property type="term" value="F:magnesium ion binding"/>
    <property type="evidence" value="ECO:0007669"/>
    <property type="project" value="InterPro"/>
</dbReference>
<protein>
    <submittedName>
        <fullName evidence="8">Benzoylformate decarboxylase</fullName>
    </submittedName>
</protein>
<dbReference type="InterPro" id="IPR029061">
    <property type="entry name" value="THDP-binding"/>
</dbReference>
<evidence type="ECO:0000313" key="8">
    <source>
        <dbReference type="EMBL" id="GHH73054.1"/>
    </source>
</evidence>
<evidence type="ECO:0000256" key="2">
    <source>
        <dbReference type="ARBA" id="ARBA00023052"/>
    </source>
</evidence>
<dbReference type="InterPro" id="IPR045229">
    <property type="entry name" value="TPP_enz"/>
</dbReference>
<accession>A0A919FW29</accession>
<gene>
    <name evidence="8" type="primary">mdlC</name>
    <name evidence="8" type="ORF">GCM10018793_11070</name>
</gene>
<dbReference type="AlphaFoldDB" id="A0A919FW29"/>
<dbReference type="RefSeq" id="WP_189929716.1">
    <property type="nucleotide sequence ID" value="NZ_BNCD01000002.1"/>
</dbReference>
<sequence>MRTVRDAAFDELRRHGLTTLFANPGSTEIPLLADLPDDLRFVLALHEGSVVGAATGWAVIRDEPALVLLHTTAGLGNAVGALATARANRAPLVVLVGQQDRRHLAHEPFLTGRLDSLAGDYPVRVETPLRAQDVPGALGRAVHAARTGRGPALVIVPMNDWAEPAEDLPAPAPAVLRPADGARAESVAEVAALLTGARAPALVVGAAADSPGTWSALVALAERLGCPVWQESFGARAGFPQDHALFAGHLPADRGRLRAALAPHDLVLTIGAPVLRQYAYAEGPLVHPGTRLALVTDDPAEAHRAPVELAVLAPLADFCTRLAARVPPRAADPVPPPARPRPAPPAAGGPLRTAHVMTALAERLPADTVVVEETPSGRPDLHALLPARAPLGFLSAAMGGLGFALPAAVGARMAEPRRPVVAVLGDGSLLYQVQALWTAAHYDVGAVVVVLSNGRYAIMDRLVEKAGGKGPWPGFEDISVHGLATSLGCPAERITDHGRLLAALDAAVPTLRTRTRPLVLDVAVEPDPAFEP</sequence>
<dbReference type="InterPro" id="IPR011766">
    <property type="entry name" value="TPP_enzyme_TPP-bd"/>
</dbReference>
<feature type="domain" description="Thiamine pyrophosphate enzyme central" evidence="5">
    <location>
        <begin position="187"/>
        <end position="322"/>
    </location>
</feature>
<dbReference type="GO" id="GO:0050660">
    <property type="term" value="F:flavin adenine dinucleotide binding"/>
    <property type="evidence" value="ECO:0007669"/>
    <property type="project" value="TreeGrafter"/>
</dbReference>
<feature type="region of interest" description="Disordered" evidence="4">
    <location>
        <begin position="328"/>
        <end position="350"/>
    </location>
</feature>
<evidence type="ECO:0000259" key="5">
    <source>
        <dbReference type="Pfam" id="PF00205"/>
    </source>
</evidence>
<dbReference type="GO" id="GO:0003984">
    <property type="term" value="F:acetolactate synthase activity"/>
    <property type="evidence" value="ECO:0007669"/>
    <property type="project" value="TreeGrafter"/>
</dbReference>
<evidence type="ECO:0000259" key="7">
    <source>
        <dbReference type="Pfam" id="PF02776"/>
    </source>
</evidence>
<dbReference type="InterPro" id="IPR012001">
    <property type="entry name" value="Thiamin_PyroP_enz_TPP-bd_dom"/>
</dbReference>
<keyword evidence="9" id="KW-1185">Reference proteome</keyword>
<reference evidence="8" key="1">
    <citation type="journal article" date="2014" name="Int. J. Syst. Evol. Microbiol.">
        <title>Complete genome sequence of Corynebacterium casei LMG S-19264T (=DSM 44701T), isolated from a smear-ripened cheese.</title>
        <authorList>
            <consortium name="US DOE Joint Genome Institute (JGI-PGF)"/>
            <person name="Walter F."/>
            <person name="Albersmeier A."/>
            <person name="Kalinowski J."/>
            <person name="Ruckert C."/>
        </authorList>
    </citation>
    <scope>NUCLEOTIDE SEQUENCE</scope>
    <source>
        <strain evidence="8">JCM 5069</strain>
    </source>
</reference>
<dbReference type="CDD" id="cd02002">
    <property type="entry name" value="TPP_BFDC"/>
    <property type="match status" value="1"/>
</dbReference>
<dbReference type="EMBL" id="BNCD01000002">
    <property type="protein sequence ID" value="GHH73054.1"/>
    <property type="molecule type" value="Genomic_DNA"/>
</dbReference>
<feature type="compositionally biased region" description="Pro residues" evidence="4">
    <location>
        <begin position="333"/>
        <end position="347"/>
    </location>
</feature>
<dbReference type="SUPFAM" id="SSF52467">
    <property type="entry name" value="DHS-like NAD/FAD-binding domain"/>
    <property type="match status" value="1"/>
</dbReference>
<dbReference type="Pfam" id="PF02775">
    <property type="entry name" value="TPP_enzyme_C"/>
    <property type="match status" value="1"/>
</dbReference>
<evidence type="ECO:0000259" key="6">
    <source>
        <dbReference type="Pfam" id="PF02775"/>
    </source>
</evidence>
<dbReference type="PROSITE" id="PS00187">
    <property type="entry name" value="TPP_ENZYMES"/>
    <property type="match status" value="1"/>
</dbReference>
<organism evidence="8 9">
    <name type="scientific">Streptomyces sulfonofaciens</name>
    <dbReference type="NCBI Taxonomy" id="68272"/>
    <lineage>
        <taxon>Bacteria</taxon>
        <taxon>Bacillati</taxon>
        <taxon>Actinomycetota</taxon>
        <taxon>Actinomycetes</taxon>
        <taxon>Kitasatosporales</taxon>
        <taxon>Streptomycetaceae</taxon>
        <taxon>Streptomyces</taxon>
    </lineage>
</organism>
<dbReference type="SUPFAM" id="SSF52518">
    <property type="entry name" value="Thiamin diphosphate-binding fold (THDP-binding)"/>
    <property type="match status" value="2"/>
</dbReference>
<evidence type="ECO:0000313" key="9">
    <source>
        <dbReference type="Proteomes" id="UP000603708"/>
    </source>
</evidence>
<dbReference type="PANTHER" id="PTHR18968:SF133">
    <property type="entry name" value="BENZOYLFORMATE DECARBOXYLASE"/>
    <property type="match status" value="1"/>
</dbReference>
<dbReference type="Gene3D" id="3.40.50.1220">
    <property type="entry name" value="TPP-binding domain"/>
    <property type="match status" value="1"/>
</dbReference>
<comment type="caution">
    <text evidence="8">The sequence shown here is derived from an EMBL/GenBank/DDBJ whole genome shotgun (WGS) entry which is preliminary data.</text>
</comment>
<dbReference type="Pfam" id="PF00205">
    <property type="entry name" value="TPP_enzyme_M"/>
    <property type="match status" value="1"/>
</dbReference>
<evidence type="ECO:0000256" key="1">
    <source>
        <dbReference type="ARBA" id="ARBA00007812"/>
    </source>
</evidence>
<keyword evidence="2 3" id="KW-0786">Thiamine pyrophosphate</keyword>